<dbReference type="InterPro" id="IPR011051">
    <property type="entry name" value="RmlC_Cupin_sf"/>
</dbReference>
<comment type="caution">
    <text evidence="2">The sequence shown here is derived from an EMBL/GenBank/DDBJ whole genome shotgun (WGS) entry which is preliminary data.</text>
</comment>
<name>A0A511HPH5_9BACT</name>
<evidence type="ECO:0000313" key="5">
    <source>
        <dbReference type="Proteomes" id="UP000321224"/>
    </source>
</evidence>
<evidence type="ECO:0000313" key="4">
    <source>
        <dbReference type="Proteomes" id="UP000198717"/>
    </source>
</evidence>
<evidence type="ECO:0000313" key="3">
    <source>
        <dbReference type="EMBL" id="SDD48956.1"/>
    </source>
</evidence>
<dbReference type="EMBL" id="FNAJ01000001">
    <property type="protein sequence ID" value="SDD48956.1"/>
    <property type="molecule type" value="Genomic_DNA"/>
</dbReference>
<reference evidence="3 4" key="1">
    <citation type="submission" date="2016-10" db="EMBL/GenBank/DDBJ databases">
        <authorList>
            <person name="Varghese N."/>
            <person name="Submissions S."/>
        </authorList>
    </citation>
    <scope>NUCLEOTIDE SEQUENCE [LARGE SCALE GENOMIC DNA]</scope>
    <source>
        <strain evidence="3 4">DSM 2260</strain>
    </source>
</reference>
<evidence type="ECO:0000313" key="2">
    <source>
        <dbReference type="EMBL" id="GEL75493.1"/>
    </source>
</evidence>
<organism evidence="2 5">
    <name type="scientific">Myxococcus virescens</name>
    <dbReference type="NCBI Taxonomy" id="83456"/>
    <lineage>
        <taxon>Bacteria</taxon>
        <taxon>Pseudomonadati</taxon>
        <taxon>Myxococcota</taxon>
        <taxon>Myxococcia</taxon>
        <taxon>Myxococcales</taxon>
        <taxon>Cystobacterineae</taxon>
        <taxon>Myxococcaceae</taxon>
        <taxon>Myxococcus</taxon>
    </lineage>
</organism>
<dbReference type="AlphaFoldDB" id="A0A511HPH5"/>
<dbReference type="Proteomes" id="UP000198717">
    <property type="component" value="Unassembled WGS sequence"/>
</dbReference>
<evidence type="ECO:0008006" key="6">
    <source>
        <dbReference type="Google" id="ProtNLM"/>
    </source>
</evidence>
<protein>
    <recommendedName>
        <fullName evidence="6">JmjC domain-containing protein</fullName>
    </recommendedName>
</protein>
<dbReference type="Proteomes" id="UP000321224">
    <property type="component" value="Unassembled WGS sequence"/>
</dbReference>
<dbReference type="EMBL" id="BJVY01000076">
    <property type="protein sequence ID" value="GEL75493.1"/>
    <property type="molecule type" value="Genomic_DNA"/>
</dbReference>
<proteinExistence type="predicted"/>
<dbReference type="SUPFAM" id="SSF51182">
    <property type="entry name" value="RmlC-like cupins"/>
    <property type="match status" value="1"/>
</dbReference>
<keyword evidence="4" id="KW-1185">Reference proteome</keyword>
<sequence length="437" mass="48074">MEDSAVSYQNAGTGHGIMRVKKSTAGRSPTRQTPMVESPPMRLAPEDWARFASTHWEQSPTRLRLGTPLIPPEQAFRGLVSISAPFRFGTRFRALPDVRFFADTSRMRAPGTLLPGEQDADATAYLQRVGRELGAARGFQCFVEQPLMLDYAQWERVRAFVDGVLTRVGVPVLPIISDLWLGRFTEPPQGAARREHHARFTAVLHGRLRVRQWTKDAHKVRTVEAQAGDVLYAPSHVWQEEASDEGALVLRLWIPVRGSEPLEAVKALAVKLLEAQGEADDTVPYLPFPGTRGRTPVPRLAHTASALRAVTHGPDLRQLLRIAWAQRVSASALEPVPPPRALEPLEEDAYVRKTPPGRVVRMLDSPGQWLWAVNGHAFAGPGPFAAHVLDALAPGVPVRVGALCGLGRGASQREQVRALLETLHALRGIERVPAKED</sequence>
<feature type="region of interest" description="Disordered" evidence="1">
    <location>
        <begin position="20"/>
        <end position="40"/>
    </location>
</feature>
<reference evidence="2 5" key="2">
    <citation type="submission" date="2019-07" db="EMBL/GenBank/DDBJ databases">
        <title>Whole genome shotgun sequence of Myxococcus virescens NBRC 100334.</title>
        <authorList>
            <person name="Hosoyama A."/>
            <person name="Uohara A."/>
            <person name="Ohji S."/>
            <person name="Ichikawa N."/>
        </authorList>
    </citation>
    <scope>NUCLEOTIDE SEQUENCE [LARGE SCALE GENOMIC DNA]</scope>
    <source>
        <strain evidence="2 5">NBRC 100334</strain>
    </source>
</reference>
<accession>A0A511HPH5</accession>
<evidence type="ECO:0000256" key="1">
    <source>
        <dbReference type="SAM" id="MobiDB-lite"/>
    </source>
</evidence>
<gene>
    <name evidence="2" type="ORF">MVI01_72770</name>
    <name evidence="3" type="ORF">SAMN04488504_1011086</name>
</gene>
<feature type="compositionally biased region" description="Polar residues" evidence="1">
    <location>
        <begin position="25"/>
        <end position="35"/>
    </location>
</feature>